<dbReference type="RefSeq" id="WP_068856691.1">
    <property type="nucleotide sequence ID" value="NZ_JAUEIE010000001.1"/>
</dbReference>
<protein>
    <recommendedName>
        <fullName evidence="5">Lipoprotein</fullName>
    </recommendedName>
</protein>
<dbReference type="Proteomes" id="UP001168478">
    <property type="component" value="Unassembled WGS sequence"/>
</dbReference>
<evidence type="ECO:0000313" key="4">
    <source>
        <dbReference type="Proteomes" id="UP001168478"/>
    </source>
</evidence>
<keyword evidence="3" id="KW-1185">Reference proteome</keyword>
<organism evidence="2 4">
    <name type="scientific">Leyella lascolaii</name>
    <dbReference type="NCBI Taxonomy" id="1776379"/>
    <lineage>
        <taxon>Bacteria</taxon>
        <taxon>Pseudomonadati</taxon>
        <taxon>Bacteroidota</taxon>
        <taxon>Bacteroidia</taxon>
        <taxon>Bacteroidales</taxon>
        <taxon>Prevotellaceae</taxon>
        <taxon>Leyella</taxon>
    </lineage>
</organism>
<dbReference type="PROSITE" id="PS51257">
    <property type="entry name" value="PROKAR_LIPOPROTEIN"/>
    <property type="match status" value="1"/>
</dbReference>
<evidence type="ECO:0000313" key="3">
    <source>
        <dbReference type="Proteomes" id="UP001167831"/>
    </source>
</evidence>
<reference evidence="2" key="1">
    <citation type="submission" date="2023-06" db="EMBL/GenBank/DDBJ databases">
        <authorList>
            <person name="Zeman M."/>
            <person name="Kubasova T."/>
            <person name="Jahodarova E."/>
            <person name="Nykrynova M."/>
            <person name="Rychlik I."/>
        </authorList>
    </citation>
    <scope>NUCLEOTIDE SEQUENCE</scope>
    <source>
        <strain evidence="2">ET15</strain>
        <strain evidence="1">ET37</strain>
    </source>
</reference>
<evidence type="ECO:0000313" key="1">
    <source>
        <dbReference type="EMBL" id="MDN0021782.1"/>
    </source>
</evidence>
<evidence type="ECO:0008006" key="5">
    <source>
        <dbReference type="Google" id="ProtNLM"/>
    </source>
</evidence>
<dbReference type="EMBL" id="JAUEIE010000001">
    <property type="protein sequence ID" value="MDN0021782.1"/>
    <property type="molecule type" value="Genomic_DNA"/>
</dbReference>
<reference evidence="2" key="2">
    <citation type="submission" date="2023-08" db="EMBL/GenBank/DDBJ databases">
        <title>Identification and characterization of horizontal gene transfer across gut microbiota members of farm animals based on homology search.</title>
        <authorList>
            <person name="Schwarzerova J."/>
            <person name="Nykrynova M."/>
            <person name="Jureckova K."/>
            <person name="Cejkova D."/>
            <person name="Rychlik I."/>
        </authorList>
    </citation>
    <scope>NUCLEOTIDE SEQUENCE</scope>
    <source>
        <strain evidence="2">ET15</strain>
        <strain evidence="1">ET37</strain>
    </source>
</reference>
<comment type="caution">
    <text evidence="2">The sequence shown here is derived from an EMBL/GenBank/DDBJ whole genome shotgun (WGS) entry which is preliminary data.</text>
</comment>
<dbReference type="EMBL" id="JAUEIF010000001">
    <property type="protein sequence ID" value="MDN0024279.1"/>
    <property type="molecule type" value="Genomic_DNA"/>
</dbReference>
<dbReference type="AlphaFoldDB" id="A0AAW7JEK5"/>
<evidence type="ECO:0000313" key="2">
    <source>
        <dbReference type="EMBL" id="MDN0024279.1"/>
    </source>
</evidence>
<accession>A0AAW7JEK5</accession>
<name>A0AAW7JEK5_9BACT</name>
<sequence length="109" mass="12555">MNVRLFLMAAVLVLFTACGTLKSGSRFSTEKVELGISEDEFVKRYGKPLAREAQSIENNRRVDKLLYIEAVFRDQWVSVTTEFTFIDSKLVKQEVVKTELMYKHGNDDD</sequence>
<gene>
    <name evidence="1" type="ORF">QVN81_01905</name>
    <name evidence="2" type="ORF">QVN84_01900</name>
</gene>
<dbReference type="Proteomes" id="UP001167831">
    <property type="component" value="Unassembled WGS sequence"/>
</dbReference>
<proteinExistence type="predicted"/>